<dbReference type="Proteomes" id="UP000601736">
    <property type="component" value="Unassembled WGS sequence"/>
</dbReference>
<dbReference type="InterPro" id="IPR001455">
    <property type="entry name" value="TusA-like"/>
</dbReference>
<keyword evidence="5" id="KW-1185">Reference proteome</keyword>
<dbReference type="Gene3D" id="3.30.110.40">
    <property type="entry name" value="TusA-like domain"/>
    <property type="match status" value="1"/>
</dbReference>
<dbReference type="OrthoDB" id="9797551at2"/>
<dbReference type="Pfam" id="PF01206">
    <property type="entry name" value="TusA"/>
    <property type="match status" value="1"/>
</dbReference>
<dbReference type="STRING" id="52442.SAMN05421880_11156"/>
<evidence type="ECO:0000259" key="2">
    <source>
        <dbReference type="PROSITE" id="PS01148"/>
    </source>
</evidence>
<dbReference type="Proteomes" id="UP000199561">
    <property type="component" value="Unassembled WGS sequence"/>
</dbReference>
<dbReference type="AlphaFoldDB" id="A0A1I4PJH3"/>
<evidence type="ECO:0000256" key="1">
    <source>
        <dbReference type="ARBA" id="ARBA00008984"/>
    </source>
</evidence>
<reference evidence="4 5" key="1">
    <citation type="submission" date="2016-10" db="EMBL/GenBank/DDBJ databases">
        <authorList>
            <person name="de Groot N.N."/>
        </authorList>
    </citation>
    <scope>NUCLEOTIDE SEQUENCE [LARGE SCALE GENOMIC DNA]</scope>
    <source>
        <strain evidence="4 5">Nm146</strain>
    </source>
</reference>
<feature type="domain" description="UPF0033" evidence="2">
    <location>
        <begin position="7"/>
        <end position="31"/>
    </location>
</feature>
<dbReference type="EMBL" id="CAJNAP010000023">
    <property type="protein sequence ID" value="CAE6508853.1"/>
    <property type="molecule type" value="Genomic_DNA"/>
</dbReference>
<dbReference type="PANTHER" id="PTHR33279">
    <property type="entry name" value="SULFUR CARRIER PROTEIN YEDF-RELATED"/>
    <property type="match status" value="1"/>
</dbReference>
<accession>A0A1I4PJH3</accession>
<comment type="similarity">
    <text evidence="1">Belongs to the sulfur carrier protein TusA family.</text>
</comment>
<protein>
    <submittedName>
        <fullName evidence="3">Sulfur carrier protein TusA</fullName>
    </submittedName>
    <submittedName>
        <fullName evidence="4">tRNA 2-thiouridine synthesizing protein A</fullName>
    </submittedName>
</protein>
<dbReference type="PANTHER" id="PTHR33279:SF6">
    <property type="entry name" value="SULFUR CARRIER PROTEIN YEDF-RELATED"/>
    <property type="match status" value="1"/>
</dbReference>
<sequence length="75" mass="8351">MNFDKELDVRGLVCPLPILRTKKSLADMTHGQILKIVATDPGAVIDFQVFAEQTGNQLLSLNEAAGEFLFYLQKK</sequence>
<dbReference type="EMBL" id="FOUF01000011">
    <property type="protein sequence ID" value="SFM27730.1"/>
    <property type="molecule type" value="Genomic_DNA"/>
</dbReference>
<dbReference type="CDD" id="cd00291">
    <property type="entry name" value="SirA_YedF_YeeD"/>
    <property type="match status" value="1"/>
</dbReference>
<reference evidence="3" key="2">
    <citation type="submission" date="2021-02" db="EMBL/GenBank/DDBJ databases">
        <authorList>
            <person name="Han P."/>
        </authorList>
    </citation>
    <scope>NUCLEOTIDE SEQUENCE</scope>
    <source>
        <strain evidence="3">Nitrosomonas nitrosa 18-3D</strain>
    </source>
</reference>
<evidence type="ECO:0000313" key="4">
    <source>
        <dbReference type="EMBL" id="SFM27730.1"/>
    </source>
</evidence>
<dbReference type="RefSeq" id="WP_090668156.1">
    <property type="nucleotide sequence ID" value="NZ_CAJNAP010000023.1"/>
</dbReference>
<evidence type="ECO:0000313" key="5">
    <source>
        <dbReference type="Proteomes" id="UP000199561"/>
    </source>
</evidence>
<dbReference type="SUPFAM" id="SSF64307">
    <property type="entry name" value="SirA-like"/>
    <property type="match status" value="1"/>
</dbReference>
<organism evidence="4 5">
    <name type="scientific">Nitrosomonas nitrosa</name>
    <dbReference type="NCBI Taxonomy" id="52442"/>
    <lineage>
        <taxon>Bacteria</taxon>
        <taxon>Pseudomonadati</taxon>
        <taxon>Pseudomonadota</taxon>
        <taxon>Betaproteobacteria</taxon>
        <taxon>Nitrosomonadales</taxon>
        <taxon>Nitrosomonadaceae</taxon>
        <taxon>Nitrosomonas</taxon>
    </lineage>
</organism>
<dbReference type="PROSITE" id="PS01148">
    <property type="entry name" value="UPF0033"/>
    <property type="match status" value="1"/>
</dbReference>
<evidence type="ECO:0000313" key="3">
    <source>
        <dbReference type="EMBL" id="CAE6508853.1"/>
    </source>
</evidence>
<gene>
    <name evidence="3" type="primary">tusA</name>
    <name evidence="3" type="ORF">NMYAN_30083</name>
    <name evidence="4" type="ORF">SAMN05421880_11156</name>
</gene>
<proteinExistence type="inferred from homology"/>
<name>A0A1I4PJH3_9PROT</name>
<dbReference type="InterPro" id="IPR036868">
    <property type="entry name" value="TusA-like_sf"/>
</dbReference>